<dbReference type="PANTHER" id="PTHR15545">
    <property type="entry name" value="PDZ DOMAIN CONTAINING RING FINGER PROTEIN 3, 4"/>
    <property type="match status" value="1"/>
</dbReference>
<reference evidence="2 3" key="1">
    <citation type="submission" date="2024-08" db="EMBL/GenBank/DDBJ databases">
        <title>Gnathostoma spinigerum genome.</title>
        <authorList>
            <person name="Gonzalez-Bertolin B."/>
            <person name="Monzon S."/>
            <person name="Zaballos A."/>
            <person name="Jimenez P."/>
            <person name="Dekumyoy P."/>
            <person name="Varona S."/>
            <person name="Cuesta I."/>
            <person name="Sumanam S."/>
            <person name="Adisakwattana P."/>
            <person name="Gasser R.B."/>
            <person name="Hernandez-Gonzalez A."/>
            <person name="Young N.D."/>
            <person name="Perteguer M.J."/>
        </authorList>
    </citation>
    <scope>NUCLEOTIDE SEQUENCE [LARGE SCALE GENOMIC DNA]</scope>
    <source>
        <strain evidence="2">AL3</strain>
        <tissue evidence="2">Liver</tissue>
    </source>
</reference>
<gene>
    <name evidence="2" type="ORF">AB6A40_003719</name>
</gene>
<accession>A0ABD6EL62</accession>
<protein>
    <submittedName>
        <fullName evidence="2">Uncharacterized protein</fullName>
    </submittedName>
</protein>
<comment type="caution">
    <text evidence="2">The sequence shown here is derived from an EMBL/GenBank/DDBJ whole genome shotgun (WGS) entry which is preliminary data.</text>
</comment>
<dbReference type="Proteomes" id="UP001608902">
    <property type="component" value="Unassembled WGS sequence"/>
</dbReference>
<dbReference type="AlphaFoldDB" id="A0ABD6EL62"/>
<dbReference type="PANTHER" id="PTHR15545:SF8">
    <property type="entry name" value="SLO-INTERACTING PROTEIN 1"/>
    <property type="match status" value="1"/>
</dbReference>
<feature type="region of interest" description="Disordered" evidence="1">
    <location>
        <begin position="73"/>
        <end position="99"/>
    </location>
</feature>
<sequence>MHVVDLILEEEKEHELRGGANFALEMSSMLCNLPNDDENGTLSGSNSVVEKDLGLSRTSDSDAELLPQPAVLEFSESSGNPPCTKICNPSGHKMKRSLSDASLERELASLHHEMQTIRLECDRLILQHNNAERRVAQQVAQASSLMNTIGELSSQSVQPKHSQKHQILSQYGLEDTSSAYNTGGESCRSTPLKCDHCHHVDKRPFVDGKFTSSGEAVFHQVEHNDHCAATVQTASVHSQTKPRLSQCSVVPCDSSSGMKQTSVSFSRCWDSPIGSYRPGDTMYTSADKLAATIALQQRLLRQAVMEQADIFKPNPAYPRRSNKSCEWKIKRRSDGTRYITRKLTRNRMLREREEQLNKERTGISTDDDAMSELKTGRFWNREERKKHLESARERKLRHYQILSEKSGFPSDQKIMQLSHKKMMRRRSQQLFDKFTTIQEFLAYGNRELSTRPNDGILSVTTV</sequence>
<name>A0ABD6EL62_9BILA</name>
<evidence type="ECO:0000256" key="1">
    <source>
        <dbReference type="SAM" id="MobiDB-lite"/>
    </source>
</evidence>
<dbReference type="InterPro" id="IPR051971">
    <property type="entry name" value="E3_ubiquitin-PDZ_ligase"/>
</dbReference>
<evidence type="ECO:0000313" key="2">
    <source>
        <dbReference type="EMBL" id="MFH4977010.1"/>
    </source>
</evidence>
<evidence type="ECO:0000313" key="3">
    <source>
        <dbReference type="Proteomes" id="UP001608902"/>
    </source>
</evidence>
<dbReference type="EMBL" id="JBGFUD010001997">
    <property type="protein sequence ID" value="MFH4977010.1"/>
    <property type="molecule type" value="Genomic_DNA"/>
</dbReference>
<organism evidence="2 3">
    <name type="scientific">Gnathostoma spinigerum</name>
    <dbReference type="NCBI Taxonomy" id="75299"/>
    <lineage>
        <taxon>Eukaryota</taxon>
        <taxon>Metazoa</taxon>
        <taxon>Ecdysozoa</taxon>
        <taxon>Nematoda</taxon>
        <taxon>Chromadorea</taxon>
        <taxon>Rhabditida</taxon>
        <taxon>Spirurina</taxon>
        <taxon>Gnathostomatomorpha</taxon>
        <taxon>Gnathostomatoidea</taxon>
        <taxon>Gnathostomatidae</taxon>
        <taxon>Gnathostoma</taxon>
    </lineage>
</organism>
<keyword evidence="3" id="KW-1185">Reference proteome</keyword>
<proteinExistence type="predicted"/>